<feature type="region of interest" description="Disordered" evidence="2">
    <location>
        <begin position="495"/>
        <end position="516"/>
    </location>
</feature>
<dbReference type="PANTHER" id="PTHR34568:SF5">
    <property type="entry name" value="RNA-BINDING (RRM_RBD_RNP MOTIFS) FAMILY PROTEIN"/>
    <property type="match status" value="1"/>
</dbReference>
<comment type="caution">
    <text evidence="4">The sequence shown here is derived from an EMBL/GenBank/DDBJ whole genome shotgun (WGS) entry which is preliminary data.</text>
</comment>
<dbReference type="SMART" id="SM00360">
    <property type="entry name" value="RRM"/>
    <property type="match status" value="2"/>
</dbReference>
<feature type="domain" description="RRM" evidence="3">
    <location>
        <begin position="542"/>
        <end position="618"/>
    </location>
</feature>
<dbReference type="SUPFAM" id="SSF54928">
    <property type="entry name" value="RNA-binding domain, RBD"/>
    <property type="match status" value="2"/>
</dbReference>
<keyword evidence="1" id="KW-0694">RNA-binding</keyword>
<reference evidence="4 5" key="1">
    <citation type="journal article" date="2019" name="Nat. Plants">
        <title>Stout camphor tree genome fills gaps in understanding of flowering plant genome evolution.</title>
        <authorList>
            <person name="Chaw S.M."/>
            <person name="Liu Y.C."/>
            <person name="Wu Y.W."/>
            <person name="Wang H.Y."/>
            <person name="Lin C.I."/>
            <person name="Wu C.S."/>
            <person name="Ke H.M."/>
            <person name="Chang L.Y."/>
            <person name="Hsu C.Y."/>
            <person name="Yang H.T."/>
            <person name="Sudianto E."/>
            <person name="Hsu M.H."/>
            <person name="Wu K.P."/>
            <person name="Wang L.N."/>
            <person name="Leebens-Mack J.H."/>
            <person name="Tsai I.J."/>
        </authorList>
    </citation>
    <scope>NUCLEOTIDE SEQUENCE [LARGE SCALE GENOMIC DNA]</scope>
    <source>
        <strain evidence="5">cv. Chaw 1501</strain>
        <tissue evidence="4">Young leaves</tissue>
    </source>
</reference>
<feature type="region of interest" description="Disordered" evidence="2">
    <location>
        <begin position="187"/>
        <end position="209"/>
    </location>
</feature>
<evidence type="ECO:0000313" key="5">
    <source>
        <dbReference type="Proteomes" id="UP000283530"/>
    </source>
</evidence>
<evidence type="ECO:0000313" key="4">
    <source>
        <dbReference type="EMBL" id="RWR96621.1"/>
    </source>
</evidence>
<dbReference type="InterPro" id="IPR058942">
    <property type="entry name" value="AT3G52170-like"/>
</dbReference>
<evidence type="ECO:0000256" key="1">
    <source>
        <dbReference type="PROSITE-ProRule" id="PRU00176"/>
    </source>
</evidence>
<dbReference type="InterPro" id="IPR000504">
    <property type="entry name" value="RRM_dom"/>
</dbReference>
<dbReference type="InterPro" id="IPR058941">
    <property type="entry name" value="HTH_AT3G52170-like"/>
</dbReference>
<keyword evidence="5" id="KW-1185">Reference proteome</keyword>
<dbReference type="InterPro" id="IPR035979">
    <property type="entry name" value="RBD_domain_sf"/>
</dbReference>
<dbReference type="PANTHER" id="PTHR34568">
    <property type="entry name" value="RRM DOMAIN-CONTAINING PROTEIN"/>
    <property type="match status" value="1"/>
</dbReference>
<sequence length="866" mass="95773">MHMALPRLSLAERRLLLQNQAGFLKAARSLSSSSSSSSSSAAAAAALGKSTKTSPSKRREAAKEQKAAAVESLVKKYMLMNPGVFPKIKHVQNELGGSWYILKDILAELKEKITGDPQVYKEIASGKADIMLEAASEAAVTDENEVGAMVNDPESTVHPLDLHIHQKMMKSVKSHVMADKASEEIAIQEGTENEKLVESGDRSRQLNSQLSPVVIHESYRKAASQQLTSMIEQVISNEEQPSNASKNDPDLNDAKSSGQKAASHRSSFIIEHVISNGVEAPNASQNDLNLNHTKSSDRTVVENEELLSAVKVNQRPGVNKMPSNGEKPTGLVDLYKTRHTDTGADKNNAMKIETLNRDRYPGTKMASANESEKKQCMPVFIDRIMEFVKSTLPRDIVDKSNPHRTLINKNGMGTLLEGMQFLNPDEEQKTLCEHDISNDTRKPEQGKTWAEPLDLVVENTSGTESKLIDHASICDENDHNDNNEEPLKVPFEMFESQKDGSGSDSDSAALDYPSESATDISPPINVLKPRTFLHTERKEFGDKLLVRFLKKTTTEKDIGAAFGNFGPITNICIVPSRKENRFNYAYVNFKTAAGVQKAQVKTDIVINGSDVVVEAVDPFLRNPVKIPTPSTFGCPDVLNGLLKHPSRTVMIKPFPHDVASRHLRRALSVFGCISGFAMGSRSSIAYVEFETEDAKEKALAMSSISISGRKLAILRIDAPLTTVVRISDIGSLFGEEIHKICNSHGRVKRVIRRNALTVDVYFMLTEWSNMVKIINSLNGLVIKEHQWQAQPAPVIPPEILQTLSRKPDGWQYVCSLAQNLCRRIEQDSTSTSELTDLLTEYYGWGMTELNCSQKPPLLQNFMQNPL</sequence>
<dbReference type="Pfam" id="PF00076">
    <property type="entry name" value="RRM_1"/>
    <property type="match status" value="1"/>
</dbReference>
<dbReference type="Proteomes" id="UP000283530">
    <property type="component" value="Unassembled WGS sequence"/>
</dbReference>
<evidence type="ECO:0000259" key="3">
    <source>
        <dbReference type="PROSITE" id="PS50102"/>
    </source>
</evidence>
<feature type="compositionally biased region" description="Low complexity" evidence="2">
    <location>
        <begin position="499"/>
        <end position="511"/>
    </location>
</feature>
<dbReference type="AlphaFoldDB" id="A0A3S3NQE0"/>
<dbReference type="EMBL" id="QPKB01000012">
    <property type="protein sequence ID" value="RWR96621.1"/>
    <property type="molecule type" value="Genomic_DNA"/>
</dbReference>
<organism evidence="4 5">
    <name type="scientific">Cinnamomum micranthum f. kanehirae</name>
    <dbReference type="NCBI Taxonomy" id="337451"/>
    <lineage>
        <taxon>Eukaryota</taxon>
        <taxon>Viridiplantae</taxon>
        <taxon>Streptophyta</taxon>
        <taxon>Embryophyta</taxon>
        <taxon>Tracheophyta</taxon>
        <taxon>Spermatophyta</taxon>
        <taxon>Magnoliopsida</taxon>
        <taxon>Magnoliidae</taxon>
        <taxon>Laurales</taxon>
        <taxon>Lauraceae</taxon>
        <taxon>Cinnamomum</taxon>
    </lineage>
</organism>
<dbReference type="GO" id="GO:0003723">
    <property type="term" value="F:RNA binding"/>
    <property type="evidence" value="ECO:0007669"/>
    <property type="project" value="UniProtKB-UniRule"/>
</dbReference>
<dbReference type="Gene3D" id="3.30.70.330">
    <property type="match status" value="2"/>
</dbReference>
<feature type="region of interest" description="Disordered" evidence="2">
    <location>
        <begin position="30"/>
        <end position="64"/>
    </location>
</feature>
<gene>
    <name evidence="4" type="ORF">CKAN_02601800</name>
</gene>
<feature type="compositionally biased region" description="Low complexity" evidence="2">
    <location>
        <begin position="30"/>
        <end position="46"/>
    </location>
</feature>
<dbReference type="InterPro" id="IPR012677">
    <property type="entry name" value="Nucleotide-bd_a/b_plait_sf"/>
</dbReference>
<dbReference type="CDD" id="cd00590">
    <property type="entry name" value="RRM_SF"/>
    <property type="match status" value="2"/>
</dbReference>
<feature type="compositionally biased region" description="Polar residues" evidence="2">
    <location>
        <begin position="254"/>
        <end position="264"/>
    </location>
</feature>
<feature type="compositionally biased region" description="Basic and acidic residues" evidence="2">
    <location>
        <begin position="192"/>
        <end position="204"/>
    </location>
</feature>
<evidence type="ECO:0000256" key="2">
    <source>
        <dbReference type="SAM" id="MobiDB-lite"/>
    </source>
</evidence>
<protein>
    <submittedName>
        <fullName evidence="4">RNA recognition motif domain-containing protein</fullName>
    </submittedName>
</protein>
<feature type="domain" description="RRM" evidence="3">
    <location>
        <begin position="647"/>
        <end position="718"/>
    </location>
</feature>
<name>A0A3S3NQE0_9MAGN</name>
<dbReference type="Pfam" id="PF25896">
    <property type="entry name" value="HTH_AT3G52170"/>
    <property type="match status" value="1"/>
</dbReference>
<feature type="region of interest" description="Disordered" evidence="2">
    <location>
        <begin position="238"/>
        <end position="264"/>
    </location>
</feature>
<accession>A0A3S3NQE0</accession>
<proteinExistence type="predicted"/>
<dbReference type="PROSITE" id="PS50102">
    <property type="entry name" value="RRM"/>
    <property type="match status" value="2"/>
</dbReference>
<dbReference type="OrthoDB" id="1938644at2759"/>